<feature type="signal peptide" evidence="2">
    <location>
        <begin position="1"/>
        <end position="24"/>
    </location>
</feature>
<dbReference type="RefSeq" id="WP_110940018.1">
    <property type="nucleotide sequence ID" value="NZ_FQZV01000008.1"/>
</dbReference>
<dbReference type="STRING" id="1121919.SAMN02745975_00736"/>
<reference evidence="5" key="1">
    <citation type="submission" date="2016-11" db="EMBL/GenBank/DDBJ databases">
        <authorList>
            <person name="Varghese N."/>
            <person name="Submissions S."/>
        </authorList>
    </citation>
    <scope>NUCLEOTIDE SEQUENCE [LARGE SCALE GENOMIC DNA]</scope>
    <source>
        <strain evidence="5">DSM 17957</strain>
    </source>
</reference>
<evidence type="ECO:0000259" key="3">
    <source>
        <dbReference type="PROSITE" id="PS51272"/>
    </source>
</evidence>
<dbReference type="EMBL" id="FQZV01000008">
    <property type="protein sequence ID" value="SHI84476.1"/>
    <property type="molecule type" value="Genomic_DNA"/>
</dbReference>
<dbReference type="InterPro" id="IPR001119">
    <property type="entry name" value="SLH_dom"/>
</dbReference>
<feature type="domain" description="SLH" evidence="3">
    <location>
        <begin position="148"/>
        <end position="210"/>
    </location>
</feature>
<dbReference type="AlphaFoldDB" id="A0A1M6EG65"/>
<evidence type="ECO:0000313" key="4">
    <source>
        <dbReference type="EMBL" id="SHI84476.1"/>
    </source>
</evidence>
<keyword evidence="2" id="KW-0732">Signal</keyword>
<sequence>MKKSKWLAGCLAFTVLTSSNTVFAKGPEFNDIGASFAKTSIINLYNKGIMKGVSNDRFAPDQEMKRKHFAVVIAKVLGIQPVFPEKPTFVDLDVSQSESGYVEALVQLGILAGRGESKFWGDRPVIRQDAAVILYQAFTNNGDIDTKRIAYEDGAKISSYAKAAVAFVTDQNFMTGKGNMFMPQNLLTRAEAAVIANKLLERGNLAGDYFWGVSPKVIEIKVGEQKEIQVLSQKELIAYTPVFGIDNPEIGTISENGIFKAIKPGKAQITVNLGSRYHEVVVTVKQ</sequence>
<dbReference type="InterPro" id="IPR054604">
    <property type="entry name" value="SbsC_Big-like"/>
</dbReference>
<dbReference type="PROSITE" id="PS51272">
    <property type="entry name" value="SLH"/>
    <property type="match status" value="2"/>
</dbReference>
<dbReference type="SUPFAM" id="SSF49373">
    <property type="entry name" value="Invasin/intimin cell-adhesion fragments"/>
    <property type="match status" value="1"/>
</dbReference>
<evidence type="ECO:0000256" key="2">
    <source>
        <dbReference type="SAM" id="SignalP"/>
    </source>
</evidence>
<dbReference type="InterPro" id="IPR051465">
    <property type="entry name" value="Cell_Envelope_Struct_Comp"/>
</dbReference>
<dbReference type="PANTHER" id="PTHR43308:SF5">
    <property type="entry name" value="S-LAYER PROTEIN _ PEPTIDOGLYCAN ENDO-BETA-N-ACETYLGLUCOSAMINIDASE"/>
    <property type="match status" value="1"/>
</dbReference>
<dbReference type="OrthoDB" id="9809781at2"/>
<dbReference type="InterPro" id="IPR008964">
    <property type="entry name" value="Invasin/intimin_cell_adhesion"/>
</dbReference>
<accession>A0A1M6EG65</accession>
<keyword evidence="1" id="KW-0677">Repeat</keyword>
<name>A0A1M6EG65_9FIRM</name>
<dbReference type="Pfam" id="PF22359">
    <property type="entry name" value="Big-like"/>
    <property type="match status" value="1"/>
</dbReference>
<evidence type="ECO:0000256" key="1">
    <source>
        <dbReference type="ARBA" id="ARBA00022737"/>
    </source>
</evidence>
<feature type="chain" id="PRO_5012816292" evidence="2">
    <location>
        <begin position="25"/>
        <end position="286"/>
    </location>
</feature>
<organism evidence="4 5">
    <name type="scientific">Geosporobacter subterraneus DSM 17957</name>
    <dbReference type="NCBI Taxonomy" id="1121919"/>
    <lineage>
        <taxon>Bacteria</taxon>
        <taxon>Bacillati</taxon>
        <taxon>Bacillota</taxon>
        <taxon>Clostridia</taxon>
        <taxon>Peptostreptococcales</taxon>
        <taxon>Thermotaleaceae</taxon>
        <taxon>Geosporobacter</taxon>
    </lineage>
</organism>
<dbReference type="PANTHER" id="PTHR43308">
    <property type="entry name" value="OUTER MEMBRANE PROTEIN ALPHA-RELATED"/>
    <property type="match status" value="1"/>
</dbReference>
<feature type="domain" description="SLH" evidence="3">
    <location>
        <begin position="24"/>
        <end position="87"/>
    </location>
</feature>
<proteinExistence type="predicted"/>
<dbReference type="Proteomes" id="UP000184536">
    <property type="component" value="Unassembled WGS sequence"/>
</dbReference>
<evidence type="ECO:0000313" key="5">
    <source>
        <dbReference type="Proteomes" id="UP000184536"/>
    </source>
</evidence>
<keyword evidence="5" id="KW-1185">Reference proteome</keyword>
<protein>
    <submittedName>
        <fullName evidence="4">S-layer homology domain-containing protein</fullName>
    </submittedName>
</protein>
<gene>
    <name evidence="4" type="ORF">SAMN02745975_00736</name>
</gene>
<dbReference type="Pfam" id="PF00395">
    <property type="entry name" value="SLH"/>
    <property type="match status" value="3"/>
</dbReference>
<dbReference type="Gene3D" id="2.60.40.1080">
    <property type="match status" value="1"/>
</dbReference>